<proteinExistence type="predicted"/>
<protein>
    <submittedName>
        <fullName evidence="1">Uncharacterized protein</fullName>
    </submittedName>
</protein>
<sequence>PGEDTWFIASDSKNLTGDPGTLRDRFATIKGGTDVFPPHALLSVYLPDRAAFAIENYSRADLPEWLLVNRDSRPLTHLYSLLLAAKQSGAPITKFIKHLALAGPLAFFIPLLVF</sequence>
<feature type="non-terminal residue" evidence="1">
    <location>
        <position position="1"/>
    </location>
</feature>
<gene>
    <name evidence="1" type="ORF">S06H3_24377</name>
</gene>
<evidence type="ECO:0000313" key="1">
    <source>
        <dbReference type="EMBL" id="GAI23703.1"/>
    </source>
</evidence>
<comment type="caution">
    <text evidence="1">The sequence shown here is derived from an EMBL/GenBank/DDBJ whole genome shotgun (WGS) entry which is preliminary data.</text>
</comment>
<dbReference type="AlphaFoldDB" id="X1LXA1"/>
<dbReference type="EMBL" id="BARV01013540">
    <property type="protein sequence ID" value="GAI23703.1"/>
    <property type="molecule type" value="Genomic_DNA"/>
</dbReference>
<accession>X1LXA1</accession>
<organism evidence="1">
    <name type="scientific">marine sediment metagenome</name>
    <dbReference type="NCBI Taxonomy" id="412755"/>
    <lineage>
        <taxon>unclassified sequences</taxon>
        <taxon>metagenomes</taxon>
        <taxon>ecological metagenomes</taxon>
    </lineage>
</organism>
<name>X1LXA1_9ZZZZ</name>
<reference evidence="1" key="1">
    <citation type="journal article" date="2014" name="Front. Microbiol.">
        <title>High frequency of phylogenetically diverse reductive dehalogenase-homologous genes in deep subseafloor sedimentary metagenomes.</title>
        <authorList>
            <person name="Kawai M."/>
            <person name="Futagami T."/>
            <person name="Toyoda A."/>
            <person name="Takaki Y."/>
            <person name="Nishi S."/>
            <person name="Hori S."/>
            <person name="Arai W."/>
            <person name="Tsubouchi T."/>
            <person name="Morono Y."/>
            <person name="Uchiyama I."/>
            <person name="Ito T."/>
            <person name="Fujiyama A."/>
            <person name="Inagaki F."/>
            <person name="Takami H."/>
        </authorList>
    </citation>
    <scope>NUCLEOTIDE SEQUENCE</scope>
    <source>
        <strain evidence="1">Expedition CK06-06</strain>
    </source>
</reference>